<accession>A0A0G3EVU3</accession>
<name>A0A0G3EVU3_9BURK</name>
<evidence type="ECO:0000313" key="1">
    <source>
        <dbReference type="EMBL" id="AKJ69472.1"/>
    </source>
</evidence>
<dbReference type="EMBL" id="CP011568">
    <property type="protein sequence ID" value="AKJ69472.1"/>
    <property type="molecule type" value="Genomic_DNA"/>
</dbReference>
<keyword evidence="2" id="KW-1185">Reference proteome</keyword>
<dbReference type="SUPFAM" id="SSF51182">
    <property type="entry name" value="RmlC-like cupins"/>
    <property type="match status" value="1"/>
</dbReference>
<protein>
    <recommendedName>
        <fullName evidence="3">Cupin</fullName>
    </recommendedName>
</protein>
<gene>
    <name evidence="1" type="ORF">ABW99_15890</name>
</gene>
<dbReference type="AlphaFoldDB" id="A0A0G3EVU3"/>
<dbReference type="InterPro" id="IPR011051">
    <property type="entry name" value="RmlC_Cupin_sf"/>
</dbReference>
<dbReference type="InterPro" id="IPR014710">
    <property type="entry name" value="RmlC-like_jellyroll"/>
</dbReference>
<dbReference type="OrthoDB" id="1433532at2"/>
<dbReference type="STRING" id="445709.ABW99_15890"/>
<proteinExistence type="predicted"/>
<evidence type="ECO:0000313" key="2">
    <source>
        <dbReference type="Proteomes" id="UP000036700"/>
    </source>
</evidence>
<organism evidence="1 2">
    <name type="scientific">Pandoraea thiooxydans</name>
    <dbReference type="NCBI Taxonomy" id="445709"/>
    <lineage>
        <taxon>Bacteria</taxon>
        <taxon>Pseudomonadati</taxon>
        <taxon>Pseudomonadota</taxon>
        <taxon>Betaproteobacteria</taxon>
        <taxon>Burkholderiales</taxon>
        <taxon>Burkholderiaceae</taxon>
        <taxon>Pandoraea</taxon>
    </lineage>
</organism>
<reference evidence="2" key="1">
    <citation type="submission" date="2015-06" db="EMBL/GenBank/DDBJ databases">
        <authorList>
            <person name="Lim Y.L."/>
            <person name="Ee R."/>
            <person name="Yong D."/>
            <person name="How K.Y."/>
            <person name="Yin W.F."/>
            <person name="Chan K.G."/>
        </authorList>
    </citation>
    <scope>NUCLEOTIDE SEQUENCE [LARGE SCALE GENOMIC DNA]</scope>
    <source>
        <strain evidence="2">DSM 25325</strain>
    </source>
</reference>
<dbReference type="Gene3D" id="2.60.120.10">
    <property type="entry name" value="Jelly Rolls"/>
    <property type="match status" value="1"/>
</dbReference>
<dbReference type="CDD" id="cd06989">
    <property type="entry name" value="cupin_DRT102"/>
    <property type="match status" value="1"/>
</dbReference>
<sequence>MCECPLCNWEASTKIRPVDVKFLVNPEAPDGVQSANLIGNVKKTGFYVARFKLPAHAQQPAHTHPDDRTYTVISGTMYSGVGDKFDPEKLIELPPGSFYNMPKDMPHFSWTRQGEVIMQVTGHGPSGFAYCDPADDPRNKR</sequence>
<dbReference type="Proteomes" id="UP000036700">
    <property type="component" value="Chromosome"/>
</dbReference>
<dbReference type="RefSeq" id="WP_047215387.1">
    <property type="nucleotide sequence ID" value="NZ_CP011568.3"/>
</dbReference>
<evidence type="ECO:0008006" key="3">
    <source>
        <dbReference type="Google" id="ProtNLM"/>
    </source>
</evidence>
<dbReference type="KEGG" id="ptx:ABW99_15890"/>
<dbReference type="PATRIC" id="fig|445709.3.peg.3364"/>